<comment type="caution">
    <text evidence="2">The sequence shown here is derived from an EMBL/GenBank/DDBJ whole genome shotgun (WGS) entry which is preliminary data.</text>
</comment>
<evidence type="ECO:0000313" key="3">
    <source>
        <dbReference type="Proteomes" id="UP001231189"/>
    </source>
</evidence>
<dbReference type="InterPro" id="IPR004839">
    <property type="entry name" value="Aminotransferase_I/II_large"/>
</dbReference>
<proteinExistence type="predicted"/>
<evidence type="ECO:0000259" key="1">
    <source>
        <dbReference type="Pfam" id="PF00155"/>
    </source>
</evidence>
<sequence length="211" mass="22740">MENGAEAAKWRFGAANPALQAAGRHNLRSLVHDLYDRLDKNDPRPVVPLGHGDPSAFACFRTAAAAEESVVAAAMSGKHNSYARAAGVEEARSAVAAHLSRELPYEVTAGDVVITAGCNHAIEVMMAVLAAPGANVLLPRPGYPMYQSRASLCGLEFRNFDLLPGRAGRELPPQIIANTDKALRERHERAERGGIHDDVDFAPRLPAMNQW</sequence>
<gene>
    <name evidence="2" type="ORF">QYE76_025928</name>
</gene>
<dbReference type="InterPro" id="IPR015421">
    <property type="entry name" value="PyrdxlP-dep_Trfase_major"/>
</dbReference>
<dbReference type="AlphaFoldDB" id="A0AAD8RGQ0"/>
<dbReference type="PANTHER" id="PTHR45744">
    <property type="entry name" value="TYROSINE AMINOTRANSFERASE"/>
    <property type="match status" value="1"/>
</dbReference>
<dbReference type="GO" id="GO:0004838">
    <property type="term" value="F:L-tyrosine-2-oxoglutarate transaminase activity"/>
    <property type="evidence" value="ECO:0007669"/>
    <property type="project" value="TreeGrafter"/>
</dbReference>
<dbReference type="SUPFAM" id="SSF53383">
    <property type="entry name" value="PLP-dependent transferases"/>
    <property type="match status" value="1"/>
</dbReference>
<organism evidence="2 3">
    <name type="scientific">Lolium multiflorum</name>
    <name type="common">Italian ryegrass</name>
    <name type="synonym">Lolium perenne subsp. multiflorum</name>
    <dbReference type="NCBI Taxonomy" id="4521"/>
    <lineage>
        <taxon>Eukaryota</taxon>
        <taxon>Viridiplantae</taxon>
        <taxon>Streptophyta</taxon>
        <taxon>Embryophyta</taxon>
        <taxon>Tracheophyta</taxon>
        <taxon>Spermatophyta</taxon>
        <taxon>Magnoliopsida</taxon>
        <taxon>Liliopsida</taxon>
        <taxon>Poales</taxon>
        <taxon>Poaceae</taxon>
        <taxon>BOP clade</taxon>
        <taxon>Pooideae</taxon>
        <taxon>Poodae</taxon>
        <taxon>Poeae</taxon>
        <taxon>Poeae Chloroplast Group 2 (Poeae type)</taxon>
        <taxon>Loliodinae</taxon>
        <taxon>Loliinae</taxon>
        <taxon>Lolium</taxon>
    </lineage>
</organism>
<dbReference type="Proteomes" id="UP001231189">
    <property type="component" value="Unassembled WGS sequence"/>
</dbReference>
<dbReference type="EMBL" id="JAUUTY010000006">
    <property type="protein sequence ID" value="KAK1620411.1"/>
    <property type="molecule type" value="Genomic_DNA"/>
</dbReference>
<dbReference type="GO" id="GO:0006572">
    <property type="term" value="P:L-tyrosine catabolic process"/>
    <property type="evidence" value="ECO:0007669"/>
    <property type="project" value="TreeGrafter"/>
</dbReference>
<dbReference type="Pfam" id="PF00155">
    <property type="entry name" value="Aminotran_1_2"/>
    <property type="match status" value="1"/>
</dbReference>
<dbReference type="Gene3D" id="3.40.640.10">
    <property type="entry name" value="Type I PLP-dependent aspartate aminotransferase-like (Major domain)"/>
    <property type="match status" value="1"/>
</dbReference>
<protein>
    <recommendedName>
        <fullName evidence="1">Aminotransferase class I/classII large domain-containing protein</fullName>
    </recommendedName>
</protein>
<dbReference type="InterPro" id="IPR015422">
    <property type="entry name" value="PyrdxlP-dep_Trfase_small"/>
</dbReference>
<evidence type="ECO:0000313" key="2">
    <source>
        <dbReference type="EMBL" id="KAK1620411.1"/>
    </source>
</evidence>
<feature type="domain" description="Aminotransferase class I/classII large" evidence="1">
    <location>
        <begin position="45"/>
        <end position="162"/>
    </location>
</feature>
<reference evidence="2" key="1">
    <citation type="submission" date="2023-07" db="EMBL/GenBank/DDBJ databases">
        <title>A chromosome-level genome assembly of Lolium multiflorum.</title>
        <authorList>
            <person name="Chen Y."/>
            <person name="Copetti D."/>
            <person name="Kolliker R."/>
            <person name="Studer B."/>
        </authorList>
    </citation>
    <scope>NUCLEOTIDE SEQUENCE</scope>
    <source>
        <strain evidence="2">02402/16</strain>
        <tissue evidence="2">Leaf</tissue>
    </source>
</reference>
<dbReference type="Gene3D" id="3.90.1150.10">
    <property type="entry name" value="Aspartate Aminotransferase, domain 1"/>
    <property type="match status" value="1"/>
</dbReference>
<name>A0AAD8RGQ0_LOLMU</name>
<accession>A0AAD8RGQ0</accession>
<dbReference type="PANTHER" id="PTHR45744:SF13">
    <property type="entry name" value="OS02G0302200 PROTEIN"/>
    <property type="match status" value="1"/>
</dbReference>
<keyword evidence="3" id="KW-1185">Reference proteome</keyword>
<dbReference type="InterPro" id="IPR015424">
    <property type="entry name" value="PyrdxlP-dep_Trfase"/>
</dbReference>
<dbReference type="GO" id="GO:0030170">
    <property type="term" value="F:pyridoxal phosphate binding"/>
    <property type="evidence" value="ECO:0007669"/>
    <property type="project" value="InterPro"/>
</dbReference>